<keyword evidence="1" id="KW-0732">Signal</keyword>
<reference evidence="2" key="2">
    <citation type="submission" date="2020-06" db="EMBL/GenBank/DDBJ databases">
        <authorList>
            <person name="Ji K."/>
            <person name="Li J."/>
        </authorList>
    </citation>
    <scope>NUCLEOTIDE SEQUENCE</scope>
    <source>
        <strain evidence="2">JKM2019</strain>
        <tissue evidence="2">Whole body</tissue>
    </source>
</reference>
<proteinExistence type="predicted"/>
<name>A0A922I5G1_DERFA</name>
<reference evidence="3" key="1">
    <citation type="submission" date="2013-05" db="EMBL/GenBank/DDBJ databases">
        <authorList>
            <person name="Yim A.K.Y."/>
            <person name="Chan T.F."/>
            <person name="Ji K.M."/>
            <person name="Liu X.Y."/>
            <person name="Zhou J.W."/>
            <person name="Li R.Q."/>
            <person name="Yang K.Y."/>
            <person name="Li J."/>
            <person name="Li M."/>
            <person name="Law P.T.W."/>
            <person name="Wu Y.L."/>
            <person name="Cai Z.L."/>
            <person name="Qin H."/>
            <person name="Bao Y."/>
            <person name="Leung R.K.K."/>
            <person name="Ng P.K.S."/>
            <person name="Zou J."/>
            <person name="Zhong X.J."/>
            <person name="Ran P.X."/>
            <person name="Zhong N.S."/>
            <person name="Liu Z.G."/>
            <person name="Tsui S.K.W."/>
        </authorList>
    </citation>
    <scope>NUCLEOTIDE SEQUENCE</scope>
    <source>
        <strain evidence="3">Derf</strain>
        <tissue evidence="3">Whole organism</tissue>
    </source>
</reference>
<dbReference type="AlphaFoldDB" id="A0A922I5G1"/>
<comment type="caution">
    <text evidence="3">The sequence shown here is derived from an EMBL/GenBank/DDBJ whole genome shotgun (WGS) entry which is preliminary data.</text>
</comment>
<reference evidence="2" key="3">
    <citation type="journal article" date="2021" name="World Allergy Organ. J.">
        <title>Chromosome-level assembly of Dermatophagoides farinae genome and transcriptome reveals two novel allergens Der f 37 and Der f 39.</title>
        <authorList>
            <person name="Chen J."/>
            <person name="Cai Z."/>
            <person name="Fan D."/>
            <person name="Hu J."/>
            <person name="Hou Y."/>
            <person name="He Y."/>
            <person name="Zhang Z."/>
            <person name="Zhao Z."/>
            <person name="Gao P."/>
            <person name="Hu W."/>
            <person name="Sun J."/>
            <person name="Li J."/>
            <person name="Ji K."/>
        </authorList>
    </citation>
    <scope>NUCLEOTIDE SEQUENCE</scope>
    <source>
        <strain evidence="2">JKM2019</strain>
    </source>
</reference>
<organism evidence="3 4">
    <name type="scientific">Dermatophagoides farinae</name>
    <name type="common">American house dust mite</name>
    <dbReference type="NCBI Taxonomy" id="6954"/>
    <lineage>
        <taxon>Eukaryota</taxon>
        <taxon>Metazoa</taxon>
        <taxon>Ecdysozoa</taxon>
        <taxon>Arthropoda</taxon>
        <taxon>Chelicerata</taxon>
        <taxon>Arachnida</taxon>
        <taxon>Acari</taxon>
        <taxon>Acariformes</taxon>
        <taxon>Sarcoptiformes</taxon>
        <taxon>Astigmata</taxon>
        <taxon>Psoroptidia</taxon>
        <taxon>Analgoidea</taxon>
        <taxon>Pyroglyphidae</taxon>
        <taxon>Dermatophagoidinae</taxon>
        <taxon>Dermatophagoides</taxon>
    </lineage>
</organism>
<protein>
    <submittedName>
        <fullName evidence="3">Uncharacterized protein</fullName>
    </submittedName>
</protein>
<gene>
    <name evidence="3" type="ORF">DERF_008901</name>
    <name evidence="2" type="ORF">HUG17_4750</name>
</gene>
<dbReference type="EMBL" id="ASGP02000003">
    <property type="protein sequence ID" value="KAH9518311.1"/>
    <property type="molecule type" value="Genomic_DNA"/>
</dbReference>
<dbReference type="Proteomes" id="UP000790347">
    <property type="component" value="Unassembled WGS sequence"/>
</dbReference>
<evidence type="ECO:0000313" key="3">
    <source>
        <dbReference type="EMBL" id="KAH9518311.1"/>
    </source>
</evidence>
<reference evidence="3" key="4">
    <citation type="journal article" date="2022" name="Res Sq">
        <title>Comparative Genomics Reveals Insights into the Divergent Evolution of Astigmatic Mites and Household Pest Adaptations.</title>
        <authorList>
            <person name="Xiong Q."/>
            <person name="Wan A.T.-Y."/>
            <person name="Liu X.-Y."/>
            <person name="Fung C.S.-H."/>
            <person name="Xiao X."/>
            <person name="Malainual N."/>
            <person name="Hou J."/>
            <person name="Wang L."/>
            <person name="Wang M."/>
            <person name="Yang K."/>
            <person name="Cui Y."/>
            <person name="Leung E."/>
            <person name="Nong W."/>
            <person name="Shin S.-K."/>
            <person name="Au S."/>
            <person name="Jeong K.Y."/>
            <person name="Chew F.T."/>
            <person name="Hui J."/>
            <person name="Leung T.F."/>
            <person name="Tungtrongchitr A."/>
            <person name="Zhong N."/>
            <person name="Liu Z."/>
            <person name="Tsui S."/>
        </authorList>
    </citation>
    <scope>NUCLEOTIDE SEQUENCE</scope>
    <source>
        <strain evidence="3">Derf</strain>
        <tissue evidence="3">Whole organism</tissue>
    </source>
</reference>
<feature type="signal peptide" evidence="1">
    <location>
        <begin position="1"/>
        <end position="35"/>
    </location>
</feature>
<evidence type="ECO:0000313" key="2">
    <source>
        <dbReference type="EMBL" id="KAH7641705.1"/>
    </source>
</evidence>
<accession>A0A922I5G1</accession>
<dbReference type="EMBL" id="SDOV01000004">
    <property type="protein sequence ID" value="KAH7641705.1"/>
    <property type="molecule type" value="Genomic_DNA"/>
</dbReference>
<evidence type="ECO:0000313" key="4">
    <source>
        <dbReference type="Proteomes" id="UP000790347"/>
    </source>
</evidence>
<sequence length="183" mass="20805">MIMENNNRQQSQSIPIKFFAIQLLILLIIAVQTNGSQKFVPNGRYGRRSDLPPLSSINNNPSSSYDINRFVSSLTDADAMAMNQDAENMLLMMTMNGPQSVMNNNNLNWSASSNLAKQLWWLCAMNEDKIIMNRCLRSIPMIKMVLMKAAATDHSLMSEIDTQPQILQQPLKQQRQGQDQDRQ</sequence>
<keyword evidence="4" id="KW-1185">Reference proteome</keyword>
<dbReference type="Proteomes" id="UP000828236">
    <property type="component" value="Unassembled WGS sequence"/>
</dbReference>
<feature type="chain" id="PRO_5038276958" evidence="1">
    <location>
        <begin position="36"/>
        <end position="183"/>
    </location>
</feature>
<evidence type="ECO:0000256" key="1">
    <source>
        <dbReference type="SAM" id="SignalP"/>
    </source>
</evidence>